<evidence type="ECO:0000313" key="2">
    <source>
        <dbReference type="Proteomes" id="UP000886595"/>
    </source>
</evidence>
<proteinExistence type="predicted"/>
<reference evidence="1 2" key="1">
    <citation type="submission" date="2020-02" db="EMBL/GenBank/DDBJ databases">
        <authorList>
            <person name="Ma Q."/>
            <person name="Huang Y."/>
            <person name="Song X."/>
            <person name="Pei D."/>
        </authorList>
    </citation>
    <scope>NUCLEOTIDE SEQUENCE [LARGE SCALE GENOMIC DNA]</scope>
    <source>
        <strain evidence="1">Sxm20200214</strain>
        <tissue evidence="1">Leaf</tissue>
    </source>
</reference>
<dbReference type="AlphaFoldDB" id="A0A8X7VWI4"/>
<dbReference type="InterPro" id="IPR015943">
    <property type="entry name" value="WD40/YVTN_repeat-like_dom_sf"/>
</dbReference>
<comment type="caution">
    <text evidence="1">The sequence shown here is derived from an EMBL/GenBank/DDBJ whole genome shotgun (WGS) entry which is preliminary data.</text>
</comment>
<dbReference type="Gene3D" id="2.130.10.10">
    <property type="entry name" value="YVTN repeat-like/Quinoprotein amine dehydrogenase"/>
    <property type="match status" value="1"/>
</dbReference>
<gene>
    <name evidence="1" type="ORF">Bca52824_011914</name>
</gene>
<protein>
    <submittedName>
        <fullName evidence="1">Uncharacterized protein</fullName>
    </submittedName>
</protein>
<dbReference type="Proteomes" id="UP000886595">
    <property type="component" value="Unassembled WGS sequence"/>
</dbReference>
<organism evidence="1 2">
    <name type="scientific">Brassica carinata</name>
    <name type="common">Ethiopian mustard</name>
    <name type="synonym">Abyssinian cabbage</name>
    <dbReference type="NCBI Taxonomy" id="52824"/>
    <lineage>
        <taxon>Eukaryota</taxon>
        <taxon>Viridiplantae</taxon>
        <taxon>Streptophyta</taxon>
        <taxon>Embryophyta</taxon>
        <taxon>Tracheophyta</taxon>
        <taxon>Spermatophyta</taxon>
        <taxon>Magnoliopsida</taxon>
        <taxon>eudicotyledons</taxon>
        <taxon>Gunneridae</taxon>
        <taxon>Pentapetalae</taxon>
        <taxon>rosids</taxon>
        <taxon>malvids</taxon>
        <taxon>Brassicales</taxon>
        <taxon>Brassicaceae</taxon>
        <taxon>Brassiceae</taxon>
        <taxon>Brassica</taxon>
    </lineage>
</organism>
<name>A0A8X7VWI4_BRACI</name>
<keyword evidence="2" id="KW-1185">Reference proteome</keyword>
<dbReference type="EMBL" id="JAAMPC010000003">
    <property type="protein sequence ID" value="KAG2318701.1"/>
    <property type="molecule type" value="Genomic_DNA"/>
</dbReference>
<accession>A0A8X7VWI4</accession>
<dbReference type="OrthoDB" id="189968at2759"/>
<sequence length="125" mass="13688">MIARSTSPENSSTETPAKSHIVLESFKSRPFCILCLLTLAFPGHRNAVSCLCFRHGISEERALTLGRDRTMLLHKMSETCRTIYRAPASSLESCCFIGDTEYTKPVLLLKNAHSVVAGGITTNGN</sequence>
<evidence type="ECO:0000313" key="1">
    <source>
        <dbReference type="EMBL" id="KAG2318701.1"/>
    </source>
</evidence>